<evidence type="ECO:0000256" key="1">
    <source>
        <dbReference type="ARBA" id="ARBA00000448"/>
    </source>
</evidence>
<keyword evidence="8" id="KW-0326">Glycosidase</keyword>
<sequence>MSIDRNLNFINLAPVGLRNPENTQFSWWGSALIESVKNSSTPQARVDDMVTRTMGAFFKLGQEKNYPAINFDYNTQNTFIDGQPLSQHVNIQADHFKLIRMIGAASAVVLKNTNGALPLNAQKIKRTPLIYAFLISLSNRAASGLAILGSDAGPNPDGPNNYQNGNTDHGCSQGTLAMGWGSETAEFPYLIDPLSAIQTFMRTNNPTTPVEGLSDDFNFGVVDLLATQADTCLVFKNTDSGEGYITVDGNSGDRMNIRLWQW</sequence>
<reference evidence="11 12" key="1">
    <citation type="submission" date="2014-06" db="EMBL/GenBank/DDBJ databases">
        <title>Evolutionary Origins and Diversification of the Mycorrhizal Mutualists.</title>
        <authorList>
            <consortium name="DOE Joint Genome Institute"/>
            <consortium name="Mycorrhizal Genomics Consortium"/>
            <person name="Kohler A."/>
            <person name="Kuo A."/>
            <person name="Nagy L.G."/>
            <person name="Floudas D."/>
            <person name="Copeland A."/>
            <person name="Barry K.W."/>
            <person name="Cichocki N."/>
            <person name="Veneault-Fourrey C."/>
            <person name="LaButti K."/>
            <person name="Lindquist E.A."/>
            <person name="Lipzen A."/>
            <person name="Lundell T."/>
            <person name="Morin E."/>
            <person name="Murat C."/>
            <person name="Riley R."/>
            <person name="Ohm R."/>
            <person name="Sun H."/>
            <person name="Tunlid A."/>
            <person name="Henrissat B."/>
            <person name="Grigoriev I.V."/>
            <person name="Hibbett D.S."/>
            <person name="Martin F."/>
        </authorList>
    </citation>
    <scope>NUCLEOTIDE SEQUENCE [LARGE SCALE GENOMIC DNA]</scope>
    <source>
        <strain evidence="11 12">SS14</strain>
    </source>
</reference>
<organism evidence="11 12">
    <name type="scientific">Sphaerobolus stellatus (strain SS14)</name>
    <dbReference type="NCBI Taxonomy" id="990650"/>
    <lineage>
        <taxon>Eukaryota</taxon>
        <taxon>Fungi</taxon>
        <taxon>Dikarya</taxon>
        <taxon>Basidiomycota</taxon>
        <taxon>Agaricomycotina</taxon>
        <taxon>Agaricomycetes</taxon>
        <taxon>Phallomycetidae</taxon>
        <taxon>Geastrales</taxon>
        <taxon>Sphaerobolaceae</taxon>
        <taxon>Sphaerobolus</taxon>
    </lineage>
</organism>
<evidence type="ECO:0000256" key="3">
    <source>
        <dbReference type="ARBA" id="ARBA00005336"/>
    </source>
</evidence>
<accession>A0A0C9VAR5</accession>
<evidence type="ECO:0000256" key="9">
    <source>
        <dbReference type="ARBA" id="ARBA00023326"/>
    </source>
</evidence>
<dbReference type="Proteomes" id="UP000054279">
    <property type="component" value="Unassembled WGS sequence"/>
</dbReference>
<dbReference type="Pfam" id="PF01915">
    <property type="entry name" value="Glyco_hydro_3_C"/>
    <property type="match status" value="1"/>
</dbReference>
<dbReference type="HOGENOM" id="CLU_1062331_0_0_1"/>
<protein>
    <recommendedName>
        <fullName evidence="4">beta-glucosidase</fullName>
        <ecNumber evidence="4">3.2.1.21</ecNumber>
    </recommendedName>
</protein>
<dbReference type="InterPro" id="IPR036962">
    <property type="entry name" value="Glyco_hydro_3_N_sf"/>
</dbReference>
<dbReference type="AlphaFoldDB" id="A0A0C9VAR5"/>
<dbReference type="PANTHER" id="PTHR42715">
    <property type="entry name" value="BETA-GLUCOSIDASE"/>
    <property type="match status" value="1"/>
</dbReference>
<evidence type="ECO:0000256" key="5">
    <source>
        <dbReference type="ARBA" id="ARBA00022801"/>
    </source>
</evidence>
<dbReference type="EMBL" id="KN837200">
    <property type="protein sequence ID" value="KIJ34386.1"/>
    <property type="molecule type" value="Genomic_DNA"/>
</dbReference>
<evidence type="ECO:0000256" key="8">
    <source>
        <dbReference type="ARBA" id="ARBA00023295"/>
    </source>
</evidence>
<evidence type="ECO:0000256" key="4">
    <source>
        <dbReference type="ARBA" id="ARBA00012744"/>
    </source>
</evidence>
<dbReference type="Gene3D" id="3.40.50.1700">
    <property type="entry name" value="Glycoside hydrolase family 3 C-terminal domain"/>
    <property type="match status" value="1"/>
</dbReference>
<keyword evidence="9" id="KW-0624">Polysaccharide degradation</keyword>
<dbReference type="PANTHER" id="PTHR42715:SF2">
    <property type="entry name" value="BETA-GLUCOSIDASE F-RELATED"/>
    <property type="match status" value="1"/>
</dbReference>
<evidence type="ECO:0000313" key="11">
    <source>
        <dbReference type="EMBL" id="KIJ34386.1"/>
    </source>
</evidence>
<evidence type="ECO:0000256" key="7">
    <source>
        <dbReference type="ARBA" id="ARBA00023277"/>
    </source>
</evidence>
<dbReference type="InterPro" id="IPR002772">
    <property type="entry name" value="Glyco_hydro_3_C"/>
</dbReference>
<name>A0A0C9VAR5_SPHS4</name>
<comment type="similarity">
    <text evidence="3">Belongs to the glycosyl hydrolase 3 family.</text>
</comment>
<dbReference type="GO" id="GO:0030245">
    <property type="term" value="P:cellulose catabolic process"/>
    <property type="evidence" value="ECO:0007669"/>
    <property type="project" value="UniProtKB-KW"/>
</dbReference>
<gene>
    <name evidence="11" type="ORF">M422DRAFT_263524</name>
</gene>
<comment type="catalytic activity">
    <reaction evidence="1">
        <text>Hydrolysis of terminal, non-reducing beta-D-glucosyl residues with release of beta-D-glucose.</text>
        <dbReference type="EC" id="3.2.1.21"/>
    </reaction>
</comment>
<evidence type="ECO:0000256" key="6">
    <source>
        <dbReference type="ARBA" id="ARBA00023001"/>
    </source>
</evidence>
<keyword evidence="6" id="KW-0136">Cellulose degradation</keyword>
<dbReference type="GO" id="GO:0008422">
    <property type="term" value="F:beta-glucosidase activity"/>
    <property type="evidence" value="ECO:0007669"/>
    <property type="project" value="UniProtKB-EC"/>
</dbReference>
<feature type="domain" description="Glycoside hydrolase family 3 C-terminal" evidence="10">
    <location>
        <begin position="108"/>
        <end position="259"/>
    </location>
</feature>
<evidence type="ECO:0000256" key="2">
    <source>
        <dbReference type="ARBA" id="ARBA00004987"/>
    </source>
</evidence>
<keyword evidence="5 11" id="KW-0378">Hydrolase</keyword>
<keyword evidence="7" id="KW-0119">Carbohydrate metabolism</keyword>
<comment type="pathway">
    <text evidence="2">Glycan metabolism; cellulose degradation.</text>
</comment>
<dbReference type="OrthoDB" id="3035352at2759"/>
<dbReference type="SUPFAM" id="SSF52279">
    <property type="entry name" value="Beta-D-glucan exohydrolase, C-terminal domain"/>
    <property type="match status" value="1"/>
</dbReference>
<dbReference type="EC" id="3.2.1.21" evidence="4"/>
<keyword evidence="12" id="KW-1185">Reference proteome</keyword>
<proteinExistence type="inferred from homology"/>
<dbReference type="InterPro" id="IPR050288">
    <property type="entry name" value="Cellulose_deg_GH3"/>
</dbReference>
<evidence type="ECO:0000313" key="12">
    <source>
        <dbReference type="Proteomes" id="UP000054279"/>
    </source>
</evidence>
<evidence type="ECO:0000259" key="10">
    <source>
        <dbReference type="Pfam" id="PF01915"/>
    </source>
</evidence>
<dbReference type="Gene3D" id="3.20.20.300">
    <property type="entry name" value="Glycoside hydrolase, family 3, N-terminal domain"/>
    <property type="match status" value="1"/>
</dbReference>
<dbReference type="InterPro" id="IPR036881">
    <property type="entry name" value="Glyco_hydro_3_C_sf"/>
</dbReference>